<keyword evidence="7" id="KW-1185">Reference proteome</keyword>
<dbReference type="Gene3D" id="3.50.50.100">
    <property type="match status" value="1"/>
</dbReference>
<dbReference type="PRINTS" id="PR00469">
    <property type="entry name" value="PNDRDTASEII"/>
</dbReference>
<dbReference type="EMBL" id="JANBOJ010000342">
    <property type="protein sequence ID" value="KAJ1719778.1"/>
    <property type="molecule type" value="Genomic_DNA"/>
</dbReference>
<keyword evidence="2" id="KW-0285">Flavoprotein</keyword>
<comment type="similarity">
    <text evidence="1">Belongs to the FAD-dependent oxidoreductase family.</text>
</comment>
<comment type="caution">
    <text evidence="6">The sequence shown here is derived from an EMBL/GenBank/DDBJ whole genome shotgun (WGS) entry which is preliminary data.</text>
</comment>
<dbReference type="Proteomes" id="UP001149813">
    <property type="component" value="Unassembled WGS sequence"/>
</dbReference>
<proteinExistence type="inferred from homology"/>
<dbReference type="InterPro" id="IPR036188">
    <property type="entry name" value="FAD/NAD-bd_sf"/>
</dbReference>
<evidence type="ECO:0000313" key="7">
    <source>
        <dbReference type="Proteomes" id="UP001149813"/>
    </source>
</evidence>
<dbReference type="InterPro" id="IPR023753">
    <property type="entry name" value="FAD/NAD-binding_dom"/>
</dbReference>
<dbReference type="GO" id="GO:0050660">
    <property type="term" value="F:flavin adenine dinucleotide binding"/>
    <property type="evidence" value="ECO:0007669"/>
    <property type="project" value="TreeGrafter"/>
</dbReference>
<accession>A0A9W7XW60</accession>
<dbReference type="PRINTS" id="PR00368">
    <property type="entry name" value="FADPNR"/>
</dbReference>
<keyword evidence="4" id="KW-0560">Oxidoreductase</keyword>
<dbReference type="GO" id="GO:0004174">
    <property type="term" value="F:electron-transferring-flavoprotein dehydrogenase activity"/>
    <property type="evidence" value="ECO:0007669"/>
    <property type="project" value="TreeGrafter"/>
</dbReference>
<gene>
    <name evidence="6" type="ORF">LPJ53_005518</name>
</gene>
<dbReference type="GO" id="GO:0005737">
    <property type="term" value="C:cytoplasm"/>
    <property type="evidence" value="ECO:0007669"/>
    <property type="project" value="TreeGrafter"/>
</dbReference>
<evidence type="ECO:0000256" key="1">
    <source>
        <dbReference type="ARBA" id="ARBA00006442"/>
    </source>
</evidence>
<dbReference type="PANTHER" id="PTHR43735:SF3">
    <property type="entry name" value="FERROPTOSIS SUPPRESSOR PROTEIN 1"/>
    <property type="match status" value="1"/>
</dbReference>
<dbReference type="Pfam" id="PF07992">
    <property type="entry name" value="Pyr_redox_2"/>
    <property type="match status" value="1"/>
</dbReference>
<name>A0A9W7XW60_9FUNG</name>
<dbReference type="PANTHER" id="PTHR43735">
    <property type="entry name" value="APOPTOSIS-INDUCING FACTOR 1"/>
    <property type="match status" value="1"/>
</dbReference>
<dbReference type="SUPFAM" id="SSF51905">
    <property type="entry name" value="FAD/NAD(P)-binding domain"/>
    <property type="match status" value="1"/>
</dbReference>
<protein>
    <recommendedName>
        <fullName evidence="5">FAD/NAD(P)-binding domain-containing protein</fullName>
    </recommendedName>
</protein>
<evidence type="ECO:0000256" key="3">
    <source>
        <dbReference type="ARBA" id="ARBA00022827"/>
    </source>
</evidence>
<dbReference type="OrthoDB" id="202203at2759"/>
<dbReference type="Gene3D" id="3.50.50.60">
    <property type="entry name" value="FAD/NAD(P)-binding domain"/>
    <property type="match status" value="1"/>
</dbReference>
<evidence type="ECO:0000256" key="2">
    <source>
        <dbReference type="ARBA" id="ARBA00022630"/>
    </source>
</evidence>
<reference evidence="6" key="1">
    <citation type="submission" date="2022-07" db="EMBL/GenBank/DDBJ databases">
        <title>Phylogenomic reconstructions and comparative analyses of Kickxellomycotina fungi.</title>
        <authorList>
            <person name="Reynolds N.K."/>
            <person name="Stajich J.E."/>
            <person name="Barry K."/>
            <person name="Grigoriev I.V."/>
            <person name="Crous P."/>
            <person name="Smith M.E."/>
        </authorList>
    </citation>
    <scope>NUCLEOTIDE SEQUENCE</scope>
    <source>
        <strain evidence="6">NBRC 32514</strain>
    </source>
</reference>
<organism evidence="6 7">
    <name type="scientific">Coemansia erecta</name>
    <dbReference type="NCBI Taxonomy" id="147472"/>
    <lineage>
        <taxon>Eukaryota</taxon>
        <taxon>Fungi</taxon>
        <taxon>Fungi incertae sedis</taxon>
        <taxon>Zoopagomycota</taxon>
        <taxon>Kickxellomycotina</taxon>
        <taxon>Kickxellomycetes</taxon>
        <taxon>Kickxellales</taxon>
        <taxon>Kickxellaceae</taxon>
        <taxon>Coemansia</taxon>
    </lineage>
</organism>
<evidence type="ECO:0000259" key="5">
    <source>
        <dbReference type="Pfam" id="PF07992"/>
    </source>
</evidence>
<evidence type="ECO:0000313" key="6">
    <source>
        <dbReference type="EMBL" id="KAJ1719778.1"/>
    </source>
</evidence>
<evidence type="ECO:0000256" key="4">
    <source>
        <dbReference type="ARBA" id="ARBA00023002"/>
    </source>
</evidence>
<keyword evidence="3" id="KW-0274">FAD</keyword>
<feature type="domain" description="FAD/NAD(P)-binding" evidence="5">
    <location>
        <begin position="10"/>
        <end position="306"/>
    </location>
</feature>
<sequence length="414" mass="44306">MSDSTRSISAVVVGGSYAGAAAVKKLADLSKSYPGLKVTLIDKCTHYFHAVGFPKALVDAKYADKAFLPFAGMFHPSSQHKFVNDALVRVIDAHHLELASGRTIYYDYLVLATGGQAPGPINVVGKSKDEGLAEISELRAGIESAGSIIIVGGGAVGVETAGFVAASYPDKRVTLVHSGKRLLPCNFREGLGSGAKERLEQLGVQVVLNERVELPQDSAYAARVETGQVVRGASGTEYMTDVVIKAVGFTVHSEFVEPLEAIAGKKLRAEEGPKFIHVLPTLQLASNMFPNVFVAGDANDLPMSAKYGFKAEMQGGTAAANIRRMIECGFDRDLAHATNVDAEAAADVVVPPLGKWTDYVDAILVPIGPDMGVAQALKVDLGCTGLANFFVRQLKTRDFMLWLRKGYFKHRHAK</sequence>
<dbReference type="AlphaFoldDB" id="A0A9W7XW60"/>